<dbReference type="PANTHER" id="PTHR35986:SF1">
    <property type="entry name" value="OS10G0430800 PROTEIN"/>
    <property type="match status" value="1"/>
</dbReference>
<dbReference type="AlphaFoldDB" id="A0A803MT09"/>
<dbReference type="OMA" id="WIATRKW"/>
<evidence type="ECO:0000313" key="2">
    <source>
        <dbReference type="EnsemblPlants" id="AUR62034710-RA:cds"/>
    </source>
</evidence>
<evidence type="ECO:0000313" key="3">
    <source>
        <dbReference type="Proteomes" id="UP000596660"/>
    </source>
</evidence>
<proteinExistence type="predicted"/>
<reference evidence="2" key="1">
    <citation type="journal article" date="2017" name="Nature">
        <title>The genome of Chenopodium quinoa.</title>
        <authorList>
            <person name="Jarvis D.E."/>
            <person name="Ho Y.S."/>
            <person name="Lightfoot D.J."/>
            <person name="Schmoeckel S.M."/>
            <person name="Li B."/>
            <person name="Borm T.J.A."/>
            <person name="Ohyanagi H."/>
            <person name="Mineta K."/>
            <person name="Michell C.T."/>
            <person name="Saber N."/>
            <person name="Kharbatia N.M."/>
            <person name="Rupper R.R."/>
            <person name="Sharp A.R."/>
            <person name="Dally N."/>
            <person name="Boughton B.A."/>
            <person name="Woo Y.H."/>
            <person name="Gao G."/>
            <person name="Schijlen E.G.W.M."/>
            <person name="Guo X."/>
            <person name="Momin A.A."/>
            <person name="Negrao S."/>
            <person name="Al-Babili S."/>
            <person name="Gehring C."/>
            <person name="Roessner U."/>
            <person name="Jung C."/>
            <person name="Murphy K."/>
            <person name="Arold S.T."/>
            <person name="Gojobori T."/>
            <person name="van der Linden C.G."/>
            <person name="van Loo E.N."/>
            <person name="Jellen E.N."/>
            <person name="Maughan P.J."/>
            <person name="Tester M."/>
        </authorList>
    </citation>
    <scope>NUCLEOTIDE SEQUENCE [LARGE SCALE GENOMIC DNA]</scope>
    <source>
        <strain evidence="2">cv. PI 614886</strain>
    </source>
</reference>
<protein>
    <submittedName>
        <fullName evidence="2">Uncharacterized protein</fullName>
    </submittedName>
</protein>
<name>A0A803MT09_CHEQI</name>
<sequence length="193" mass="21810">MAGPALDELFRSLLSKTGQEKMTTQESKVFVEWKSQAIKSCAVGSGVASGLAWIATRKWRTANRVIPIAGAGFLTASWAFGKSVNTCADRILQMDGSRMQYELEKIILEKYGNDPEKMKPFSKHFYCEEIFNDSTPGRPKSIYRQRHLHVDNHRTTDNNTNHESAKKGVYYQQREDDSNVKLKSPSAENKQSS</sequence>
<keyword evidence="3" id="KW-1185">Reference proteome</keyword>
<evidence type="ECO:0000256" key="1">
    <source>
        <dbReference type="SAM" id="MobiDB-lite"/>
    </source>
</evidence>
<dbReference type="Gramene" id="AUR62034710-RA">
    <property type="protein sequence ID" value="AUR62034710-RA:cds"/>
    <property type="gene ID" value="AUR62034710"/>
</dbReference>
<dbReference type="Proteomes" id="UP000596660">
    <property type="component" value="Unplaced"/>
</dbReference>
<organism evidence="2 3">
    <name type="scientific">Chenopodium quinoa</name>
    <name type="common">Quinoa</name>
    <dbReference type="NCBI Taxonomy" id="63459"/>
    <lineage>
        <taxon>Eukaryota</taxon>
        <taxon>Viridiplantae</taxon>
        <taxon>Streptophyta</taxon>
        <taxon>Embryophyta</taxon>
        <taxon>Tracheophyta</taxon>
        <taxon>Spermatophyta</taxon>
        <taxon>Magnoliopsida</taxon>
        <taxon>eudicotyledons</taxon>
        <taxon>Gunneridae</taxon>
        <taxon>Pentapetalae</taxon>
        <taxon>Caryophyllales</taxon>
        <taxon>Chenopodiaceae</taxon>
        <taxon>Chenopodioideae</taxon>
        <taxon>Atripliceae</taxon>
        <taxon>Chenopodium</taxon>
    </lineage>
</organism>
<dbReference type="PANTHER" id="PTHR35986">
    <property type="entry name" value="EXPRESSED PROTEIN"/>
    <property type="match status" value="1"/>
</dbReference>
<feature type="region of interest" description="Disordered" evidence="1">
    <location>
        <begin position="149"/>
        <end position="193"/>
    </location>
</feature>
<accession>A0A803MT09</accession>
<dbReference type="EnsemblPlants" id="AUR62034710-RA">
    <property type="protein sequence ID" value="AUR62034710-RA:cds"/>
    <property type="gene ID" value="AUR62034710"/>
</dbReference>
<reference evidence="2" key="2">
    <citation type="submission" date="2021-03" db="UniProtKB">
        <authorList>
            <consortium name="EnsemblPlants"/>
        </authorList>
    </citation>
    <scope>IDENTIFICATION</scope>
</reference>